<evidence type="ECO:0000256" key="1">
    <source>
        <dbReference type="ARBA" id="ARBA00022729"/>
    </source>
</evidence>
<name>A0A1I4XIA5_9FLAO</name>
<dbReference type="InterPro" id="IPR026444">
    <property type="entry name" value="Secre_tail"/>
</dbReference>
<feature type="domain" description="CARDB" evidence="2">
    <location>
        <begin position="533"/>
        <end position="632"/>
    </location>
</feature>
<dbReference type="RefSeq" id="WP_093404459.1">
    <property type="nucleotide sequence ID" value="NZ_FOVL01000001.1"/>
</dbReference>
<dbReference type="Proteomes" id="UP000199153">
    <property type="component" value="Unassembled WGS sequence"/>
</dbReference>
<reference evidence="4 5" key="1">
    <citation type="submission" date="2016-10" db="EMBL/GenBank/DDBJ databases">
        <authorList>
            <person name="de Groot N.N."/>
        </authorList>
    </citation>
    <scope>NUCLEOTIDE SEQUENCE [LARGE SCALE GENOMIC DNA]</scope>
    <source>
        <strain evidence="4 5">DSM 17794</strain>
    </source>
</reference>
<dbReference type="InterPro" id="IPR011635">
    <property type="entry name" value="CARDB"/>
</dbReference>
<dbReference type="OrthoDB" id="1488385at2"/>
<sequence length="990" mass="110282">MKKILLLITLFYVFQHTTVAQEREVAGPAYIDSAQAVPSAAFSKTRLITPTTEYKLFNPRNRGINKIVPGKGLPRGEDPVRQSKMGDVKLSGEKKLNFEAVSTRATPSDPTGVAGPNHYVNAWNAAFSIFDKNGNQLTPPADLASIGGEFTNERGGDPIVVYDENADRYVISQMDTLPGSFLIAVSQGPDPVNSGWYTYRFPTNGMYPDYPKLSVWSDGYYFTTNKDNTTADQSEVIYVMERDKMLRGESAQVIGFPLPGIKTTRFYSPAAFHVNGRELPPPGNSPIIYMQDDSWEGVNEDHLKLWLVNVDWNQPGNSTISESQELGVAEGVSPFHSTFDGGSFKNLSQPFDAPDLDALQATMMYATQYRRFGTHNSVVMNFVVDIEPSAAEHAAVRWYELRQRQDGDQWQVYQEGTYAPDKSDRFGGSIAIDAEGNIGLGYTVLDDSPERPIPPSLRFTGRFEGDPRGVMTVEEESIIEGISPNPSFRYGDYSHMSVDAQDGLTFWYIGEVFEGEQRINQVGTFRIAPEYNNDLALTKLVAPVESTLGENEEIIIRIRNLGRNSQTDFEVSYSINGGGTITETVNQTLESTEMMEYTFSETVDLSESGAEYEITVSVNPAADENDTNNSLTETIRHLSPNDIGISSIDAPETGEFLDSTEEVVVTIENFGGMPQEGFQVSYQLGNNFSVVENFPGVLGVGEDEVFTFSETVDLSSSGWYEITASTLLETDTKPENDSVEETIVSMDCIPRGSDCSFGDGIWAFELGDILNENIPCGNGYIDFTDQTTIIDRSEGTQEVSVQTSFVAEEREQFSMWIDFNDNAVFEDSEMVIESQPLTRYKAWETFEFDLPQDAPLGQHLLRIRAGDTNPEWSGDLNSPCSVMQYGTTHDYTVTITDSTLDIDDHLLSEAEFVILSKDQKHFKAILETTYDQPLRISVYNILGQQMIENQIMSDGNAYVYEFDMSYAARGVYLVRVGTWEVGRVKRIIVK</sequence>
<evidence type="ECO:0000313" key="5">
    <source>
        <dbReference type="Proteomes" id="UP000199153"/>
    </source>
</evidence>
<dbReference type="Pfam" id="PF20009">
    <property type="entry name" value="GEVED"/>
    <property type="match status" value="1"/>
</dbReference>
<proteinExistence type="predicted"/>
<dbReference type="Pfam" id="PF07705">
    <property type="entry name" value="CARDB"/>
    <property type="match status" value="1"/>
</dbReference>
<dbReference type="EMBL" id="FOVL01000001">
    <property type="protein sequence ID" value="SFN25648.1"/>
    <property type="molecule type" value="Genomic_DNA"/>
</dbReference>
<accession>A0A1I4XIA5</accession>
<dbReference type="STRING" id="287099.SAMN05660413_00077"/>
<dbReference type="AlphaFoldDB" id="A0A1I4XIA5"/>
<dbReference type="Gene3D" id="2.60.40.10">
    <property type="entry name" value="Immunoglobulins"/>
    <property type="match status" value="1"/>
</dbReference>
<evidence type="ECO:0000259" key="2">
    <source>
        <dbReference type="Pfam" id="PF07705"/>
    </source>
</evidence>
<keyword evidence="1" id="KW-0732">Signal</keyword>
<dbReference type="NCBIfam" id="TIGR04183">
    <property type="entry name" value="Por_Secre_tail"/>
    <property type="match status" value="1"/>
</dbReference>
<gene>
    <name evidence="4" type="ORF">SAMN05660413_00077</name>
</gene>
<evidence type="ECO:0000313" key="4">
    <source>
        <dbReference type="EMBL" id="SFN25648.1"/>
    </source>
</evidence>
<dbReference type="InterPro" id="IPR013783">
    <property type="entry name" value="Ig-like_fold"/>
</dbReference>
<protein>
    <submittedName>
        <fullName evidence="4">Por secretion system C-terminal sorting domain-containing protein</fullName>
    </submittedName>
</protein>
<feature type="domain" description="GEVED" evidence="3">
    <location>
        <begin position="813"/>
        <end position="894"/>
    </location>
</feature>
<dbReference type="InterPro" id="IPR045474">
    <property type="entry name" value="GEVED"/>
</dbReference>
<evidence type="ECO:0000259" key="3">
    <source>
        <dbReference type="Pfam" id="PF20009"/>
    </source>
</evidence>
<organism evidence="4 5">
    <name type="scientific">Salegentibacter flavus</name>
    <dbReference type="NCBI Taxonomy" id="287099"/>
    <lineage>
        <taxon>Bacteria</taxon>
        <taxon>Pseudomonadati</taxon>
        <taxon>Bacteroidota</taxon>
        <taxon>Flavobacteriia</taxon>
        <taxon>Flavobacteriales</taxon>
        <taxon>Flavobacteriaceae</taxon>
        <taxon>Salegentibacter</taxon>
    </lineage>
</organism>
<keyword evidence="5" id="KW-1185">Reference proteome</keyword>